<dbReference type="SUPFAM" id="SSF50475">
    <property type="entry name" value="FMN-binding split barrel"/>
    <property type="match status" value="1"/>
</dbReference>
<evidence type="ECO:0000259" key="3">
    <source>
        <dbReference type="SMART" id="SM00903"/>
    </source>
</evidence>
<evidence type="ECO:0000313" key="4">
    <source>
        <dbReference type="EMBL" id="SCF47442.1"/>
    </source>
</evidence>
<accession>A0A1C5AQE8</accession>
<dbReference type="PANTHER" id="PTHR30466:SF1">
    <property type="entry name" value="FMN REDUCTASE (NADH) RUTF"/>
    <property type="match status" value="1"/>
</dbReference>
<dbReference type="GO" id="GO:0042602">
    <property type="term" value="F:riboflavin reductase (NADPH) activity"/>
    <property type="evidence" value="ECO:0007669"/>
    <property type="project" value="TreeGrafter"/>
</dbReference>
<dbReference type="Gene3D" id="2.30.110.10">
    <property type="entry name" value="Electron Transport, Fmn-binding Protein, Chain A"/>
    <property type="match status" value="1"/>
</dbReference>
<evidence type="ECO:0000256" key="2">
    <source>
        <dbReference type="SAM" id="MobiDB-lite"/>
    </source>
</evidence>
<dbReference type="InterPro" id="IPR012349">
    <property type="entry name" value="Split_barrel_FMN-bd"/>
</dbReference>
<feature type="region of interest" description="Disordered" evidence="2">
    <location>
        <begin position="1"/>
        <end position="36"/>
    </location>
</feature>
<feature type="domain" description="Flavin reductase like" evidence="3">
    <location>
        <begin position="49"/>
        <end position="192"/>
    </location>
</feature>
<organism evidence="4 5">
    <name type="scientific">Micromonospora carbonacea</name>
    <dbReference type="NCBI Taxonomy" id="47853"/>
    <lineage>
        <taxon>Bacteria</taxon>
        <taxon>Bacillati</taxon>
        <taxon>Actinomycetota</taxon>
        <taxon>Actinomycetes</taxon>
        <taxon>Micromonosporales</taxon>
        <taxon>Micromonosporaceae</taxon>
        <taxon>Micromonospora</taxon>
    </lineage>
</organism>
<dbReference type="RefSeq" id="WP_083302958.1">
    <property type="nucleotide sequence ID" value="NZ_FMCT01000016.1"/>
</dbReference>
<dbReference type="Proteomes" id="UP000183585">
    <property type="component" value="Unassembled WGS sequence"/>
</dbReference>
<dbReference type="InterPro" id="IPR050268">
    <property type="entry name" value="NADH-dep_flavin_reductase"/>
</dbReference>
<dbReference type="GO" id="GO:0006208">
    <property type="term" value="P:pyrimidine nucleobase catabolic process"/>
    <property type="evidence" value="ECO:0007669"/>
    <property type="project" value="TreeGrafter"/>
</dbReference>
<keyword evidence="5" id="KW-1185">Reference proteome</keyword>
<protein>
    <submittedName>
        <fullName evidence="4">NADH-FMN oxidoreductase RutF, flavin reductase (DIM6/NTAB) family</fullName>
    </submittedName>
</protein>
<dbReference type="GO" id="GO:0010181">
    <property type="term" value="F:FMN binding"/>
    <property type="evidence" value="ECO:0007669"/>
    <property type="project" value="InterPro"/>
</dbReference>
<name>A0A1C5AQE8_9ACTN</name>
<evidence type="ECO:0000313" key="5">
    <source>
        <dbReference type="Proteomes" id="UP000183585"/>
    </source>
</evidence>
<gene>
    <name evidence="4" type="ORF">GA0070563_11678</name>
</gene>
<dbReference type="EMBL" id="FMCT01000016">
    <property type="protein sequence ID" value="SCF47442.1"/>
    <property type="molecule type" value="Genomic_DNA"/>
</dbReference>
<dbReference type="InterPro" id="IPR002563">
    <property type="entry name" value="Flavin_Rdtase-like_dom"/>
</dbReference>
<evidence type="ECO:0000256" key="1">
    <source>
        <dbReference type="ARBA" id="ARBA00023002"/>
    </source>
</evidence>
<dbReference type="SMART" id="SM00903">
    <property type="entry name" value="Flavin_Reduct"/>
    <property type="match status" value="1"/>
</dbReference>
<dbReference type="AlphaFoldDB" id="A0A1C5AQE8"/>
<feature type="compositionally biased region" description="Low complexity" evidence="2">
    <location>
        <begin position="24"/>
        <end position="34"/>
    </location>
</feature>
<keyword evidence="1" id="KW-0560">Oxidoreductase</keyword>
<dbReference type="PANTHER" id="PTHR30466">
    <property type="entry name" value="FLAVIN REDUCTASE"/>
    <property type="match status" value="1"/>
</dbReference>
<proteinExistence type="predicted"/>
<dbReference type="Pfam" id="PF01613">
    <property type="entry name" value="Flavin_Reduct"/>
    <property type="match status" value="1"/>
</dbReference>
<reference evidence="5" key="1">
    <citation type="submission" date="2016-06" db="EMBL/GenBank/DDBJ databases">
        <authorList>
            <person name="Varghese N."/>
            <person name="Submissions Spin"/>
        </authorList>
    </citation>
    <scope>NUCLEOTIDE SEQUENCE [LARGE SCALE GENOMIC DNA]</scope>
    <source>
        <strain evidence="5">DSM 43168</strain>
    </source>
</reference>
<sequence>MTTTVPHRATTERDRAVPAGGPGPDRAAPVGPGPERAVPVGGPELREFMRNWATGVAVVTSRAAGHPVGCTVNAFTSVSLRPPLLLVSLARTSRTLAAITAEGGFAVNLLGRRQRALADRFATGVVEDRFAGVAYRVLDGMPLLDGAMAAAVCAVTQLIAAADHVLVLGTPYWCEATGDADPAVFLGGRYRTVSPA</sequence>